<gene>
    <name evidence="1" type="ORF">GLOINDRAFT_283534</name>
</gene>
<dbReference type="HOGENOM" id="CLU_2543769_0_0_1"/>
<sequence length="83" mass="10099">MFSMFSMFFSMFCKKLIPIKGELYYFFHSYLPFYHRAVLRITLLINFFKKKKCCANFANNNLDNIFFIQNPQKKIFKTKKKDA</sequence>
<protein>
    <submittedName>
        <fullName evidence="1">Uncharacterized protein</fullName>
    </submittedName>
</protein>
<organism evidence="1">
    <name type="scientific">Rhizophagus irregularis (strain DAOM 181602 / DAOM 197198 / MUCL 43194)</name>
    <name type="common">Arbuscular mycorrhizal fungus</name>
    <name type="synonym">Glomus intraradices</name>
    <dbReference type="NCBI Taxonomy" id="747089"/>
    <lineage>
        <taxon>Eukaryota</taxon>
        <taxon>Fungi</taxon>
        <taxon>Fungi incertae sedis</taxon>
        <taxon>Mucoromycota</taxon>
        <taxon>Glomeromycotina</taxon>
        <taxon>Glomeromycetes</taxon>
        <taxon>Glomerales</taxon>
        <taxon>Glomeraceae</taxon>
        <taxon>Rhizophagus</taxon>
    </lineage>
</organism>
<evidence type="ECO:0000313" key="1">
    <source>
        <dbReference type="EMBL" id="ERZ98827.1"/>
    </source>
</evidence>
<proteinExistence type="predicted"/>
<reference evidence="1" key="1">
    <citation type="submission" date="2013-07" db="EMBL/GenBank/DDBJ databases">
        <title>The genome of an arbuscular mycorrhizal fungus provides insights into the evolution of the oldest plant symbiosis.</title>
        <authorList>
            <consortium name="DOE Joint Genome Institute"/>
            <person name="Tisserant E."/>
            <person name="Malbreil M."/>
            <person name="Kuo A."/>
            <person name="Kohler A."/>
            <person name="Symeonidi A."/>
            <person name="Balestrini R."/>
            <person name="Charron P."/>
            <person name="Duensing N."/>
            <person name="Frei-dit-Frey N."/>
            <person name="Gianinazzi-Pearson V."/>
            <person name="Gilbert B."/>
            <person name="Handa Y."/>
            <person name="Hijri M."/>
            <person name="Kaul R."/>
            <person name="Kawaguchi M."/>
            <person name="Krajinski F."/>
            <person name="Lammers P."/>
            <person name="Lapierre D."/>
            <person name="Masclaux F.G."/>
            <person name="Murat C."/>
            <person name="Morin E."/>
            <person name="Ndikumana S."/>
            <person name="Pagni M."/>
            <person name="Petitpierre D."/>
            <person name="Requena N."/>
            <person name="Rosikiewicz P."/>
            <person name="Riley R."/>
            <person name="Saito K."/>
            <person name="San Clemente H."/>
            <person name="Shapiro H."/>
            <person name="van Tuinen D."/>
            <person name="Becard G."/>
            <person name="Bonfante P."/>
            <person name="Paszkowski U."/>
            <person name="Shachar-Hill Y."/>
            <person name="Young J.P."/>
            <person name="Sanders I.R."/>
            <person name="Henrissat B."/>
            <person name="Rensing S.A."/>
            <person name="Grigoriev I.V."/>
            <person name="Corradi N."/>
            <person name="Roux C."/>
            <person name="Martin F."/>
        </authorList>
    </citation>
    <scope>NUCLEOTIDE SEQUENCE</scope>
    <source>
        <strain evidence="1">DAOM 197198</strain>
    </source>
</reference>
<dbReference type="AlphaFoldDB" id="U9SXQ4"/>
<dbReference type="EMBL" id="KI298474">
    <property type="protein sequence ID" value="ERZ98827.1"/>
    <property type="molecule type" value="Genomic_DNA"/>
</dbReference>
<name>U9SXQ4_RHIID</name>
<accession>U9SXQ4</accession>